<dbReference type="InterPro" id="IPR050267">
    <property type="entry name" value="Anti-sigma-factor_SerPK"/>
</dbReference>
<name>A0A6P0H4N5_9ACTN</name>
<reference evidence="5 7" key="2">
    <citation type="submission" date="2020-02" db="EMBL/GenBank/DDBJ databases">
        <title>The WGS of Modestobacter muralis DSM 100205.</title>
        <authorList>
            <person name="Jiang Z."/>
        </authorList>
    </citation>
    <scope>NUCLEOTIDE SEQUENCE [LARGE SCALE GENOMIC DNA]</scope>
    <source>
        <strain evidence="5 7">DSM 100205</strain>
    </source>
</reference>
<evidence type="ECO:0000313" key="6">
    <source>
        <dbReference type="Proteomes" id="UP000468828"/>
    </source>
</evidence>
<sequence>MTGESAGLAWPSSPPPPGQDGWTWELAHVAELPRVRSELRRGLAAESAGDQEAADLDEAVVLAFDEMASNALRHGGGGVQARVRRTPDAWLIEVRDANAQQPPQPAVGRDPSQGGLGLYLIAEMADAHGWHSADGHKSVWALLPRR</sequence>
<organism evidence="5 7">
    <name type="scientific">Modestobacter muralis</name>
    <dbReference type="NCBI Taxonomy" id="1608614"/>
    <lineage>
        <taxon>Bacteria</taxon>
        <taxon>Bacillati</taxon>
        <taxon>Actinomycetota</taxon>
        <taxon>Actinomycetes</taxon>
        <taxon>Geodermatophilales</taxon>
        <taxon>Geodermatophilaceae</taxon>
        <taxon>Modestobacter</taxon>
    </lineage>
</organism>
<dbReference type="RefSeq" id="WP_163610256.1">
    <property type="nucleotide sequence ID" value="NZ_JAAGWB010000013.1"/>
</dbReference>
<keyword evidence="1" id="KW-0723">Serine/threonine-protein kinase</keyword>
<keyword evidence="5" id="KW-0547">Nucleotide-binding</keyword>
<proteinExistence type="predicted"/>
<evidence type="ECO:0000256" key="1">
    <source>
        <dbReference type="ARBA" id="ARBA00022527"/>
    </source>
</evidence>
<dbReference type="EMBL" id="JAAGWH010000013">
    <property type="protein sequence ID" value="NEK93864.1"/>
    <property type="molecule type" value="Genomic_DNA"/>
</dbReference>
<dbReference type="GO" id="GO:0005524">
    <property type="term" value="F:ATP binding"/>
    <property type="evidence" value="ECO:0007669"/>
    <property type="project" value="UniProtKB-KW"/>
</dbReference>
<dbReference type="Gene3D" id="3.30.565.10">
    <property type="entry name" value="Histidine kinase-like ATPase, C-terminal domain"/>
    <property type="match status" value="1"/>
</dbReference>
<keyword evidence="1" id="KW-0418">Kinase</keyword>
<keyword evidence="1" id="KW-0808">Transferase</keyword>
<evidence type="ECO:0000256" key="2">
    <source>
        <dbReference type="SAM" id="MobiDB-lite"/>
    </source>
</evidence>
<dbReference type="PANTHER" id="PTHR35526">
    <property type="entry name" value="ANTI-SIGMA-F FACTOR RSBW-RELATED"/>
    <property type="match status" value="1"/>
</dbReference>
<dbReference type="PANTHER" id="PTHR35526:SF3">
    <property type="entry name" value="ANTI-SIGMA-F FACTOR RSBW"/>
    <property type="match status" value="1"/>
</dbReference>
<evidence type="ECO:0000313" key="4">
    <source>
        <dbReference type="EMBL" id="NEK93864.1"/>
    </source>
</evidence>
<comment type="caution">
    <text evidence="5">The sequence shown here is derived from an EMBL/GenBank/DDBJ whole genome shotgun (WGS) entry which is preliminary data.</text>
</comment>
<dbReference type="Pfam" id="PF13581">
    <property type="entry name" value="HATPase_c_2"/>
    <property type="match status" value="1"/>
</dbReference>
<dbReference type="AlphaFoldDB" id="A0A6P0H4N5"/>
<evidence type="ECO:0000313" key="7">
    <source>
        <dbReference type="Proteomes" id="UP000471152"/>
    </source>
</evidence>
<accession>A0A6P0H4N5</accession>
<feature type="domain" description="Histidine kinase/HSP90-like ATPase" evidence="3">
    <location>
        <begin position="29"/>
        <end position="140"/>
    </location>
</feature>
<dbReference type="Proteomes" id="UP000471152">
    <property type="component" value="Unassembled WGS sequence"/>
</dbReference>
<dbReference type="CDD" id="cd16936">
    <property type="entry name" value="HATPase_RsbW-like"/>
    <property type="match status" value="1"/>
</dbReference>
<protein>
    <submittedName>
        <fullName evidence="5">ATP-binding protein</fullName>
    </submittedName>
</protein>
<gene>
    <name evidence="5" type="ORF">G3R41_06700</name>
    <name evidence="4" type="ORF">GCU67_06700</name>
</gene>
<dbReference type="EMBL" id="JAAGWB010000013">
    <property type="protein sequence ID" value="NEN50631.1"/>
    <property type="molecule type" value="Genomic_DNA"/>
</dbReference>
<dbReference type="InterPro" id="IPR003594">
    <property type="entry name" value="HATPase_dom"/>
</dbReference>
<dbReference type="GO" id="GO:0004674">
    <property type="term" value="F:protein serine/threonine kinase activity"/>
    <property type="evidence" value="ECO:0007669"/>
    <property type="project" value="UniProtKB-KW"/>
</dbReference>
<dbReference type="Proteomes" id="UP000468828">
    <property type="component" value="Unassembled WGS sequence"/>
</dbReference>
<dbReference type="SUPFAM" id="SSF55874">
    <property type="entry name" value="ATPase domain of HSP90 chaperone/DNA topoisomerase II/histidine kinase"/>
    <property type="match status" value="1"/>
</dbReference>
<reference evidence="4 6" key="1">
    <citation type="submission" date="2020-01" db="EMBL/GenBank/DDBJ databases">
        <title>the WGS Modestobacter muralis CPCC 204518.</title>
        <authorList>
            <person name="Jiang Z."/>
        </authorList>
    </citation>
    <scope>NUCLEOTIDE SEQUENCE [LARGE SCALE GENOMIC DNA]</scope>
    <source>
        <strain evidence="4 6">DSM 100205</strain>
    </source>
</reference>
<keyword evidence="6" id="KW-1185">Reference proteome</keyword>
<keyword evidence="5" id="KW-0067">ATP-binding</keyword>
<feature type="region of interest" description="Disordered" evidence="2">
    <location>
        <begin position="1"/>
        <end position="22"/>
    </location>
</feature>
<dbReference type="InterPro" id="IPR036890">
    <property type="entry name" value="HATPase_C_sf"/>
</dbReference>
<evidence type="ECO:0000313" key="5">
    <source>
        <dbReference type="EMBL" id="NEN50631.1"/>
    </source>
</evidence>
<evidence type="ECO:0000259" key="3">
    <source>
        <dbReference type="Pfam" id="PF13581"/>
    </source>
</evidence>